<evidence type="ECO:0000256" key="1">
    <source>
        <dbReference type="SAM" id="SignalP"/>
    </source>
</evidence>
<organism evidence="2 3">
    <name type="scientific">Nonomuraea guangzhouensis</name>
    <dbReference type="NCBI Taxonomy" id="1291555"/>
    <lineage>
        <taxon>Bacteria</taxon>
        <taxon>Bacillati</taxon>
        <taxon>Actinomycetota</taxon>
        <taxon>Actinomycetes</taxon>
        <taxon>Streptosporangiales</taxon>
        <taxon>Streptosporangiaceae</taxon>
        <taxon>Nonomuraea</taxon>
    </lineage>
</organism>
<evidence type="ECO:0000313" key="2">
    <source>
        <dbReference type="EMBL" id="MFD1545572.1"/>
    </source>
</evidence>
<keyword evidence="3" id="KW-1185">Reference proteome</keyword>
<dbReference type="PROSITE" id="PS00330">
    <property type="entry name" value="HEMOLYSIN_CALCIUM"/>
    <property type="match status" value="2"/>
</dbReference>
<gene>
    <name evidence="2" type="ORF">ACFSJ0_51630</name>
</gene>
<feature type="signal peptide" evidence="1">
    <location>
        <begin position="1"/>
        <end position="34"/>
    </location>
</feature>
<dbReference type="InterPro" id="IPR018511">
    <property type="entry name" value="Hemolysin-typ_Ca-bd_CS"/>
</dbReference>
<dbReference type="EMBL" id="JBHUCM010000048">
    <property type="protein sequence ID" value="MFD1545572.1"/>
    <property type="molecule type" value="Genomic_DNA"/>
</dbReference>
<accession>A0ABW4GWE0</accession>
<dbReference type="InterPro" id="IPR001343">
    <property type="entry name" value="Hemolysn_Ca-bd"/>
</dbReference>
<keyword evidence="1" id="KW-0732">Signal</keyword>
<dbReference type="RefSeq" id="WP_219534141.1">
    <property type="nucleotide sequence ID" value="NZ_JAHKRM010000020.1"/>
</dbReference>
<sequence length="192" mass="18706">MFSRNTLLRNTGMALGFVTVLFAGATALAGPASAATVNAQVDGTRILVNGSAVADGIDVSSLGGFITVGNTLGSVAAGPGCQQLGAGVRCPVTGITRVDVFAGAGNDAIRNNTTLPSTLSGDTGTDTVNGGSKADLLAGGFGDDVINGGAGDDQIRGLAGNDRLSGGAGIDRIDGGGDTDSCNGESEINCEL</sequence>
<feature type="chain" id="PRO_5045339835" evidence="1">
    <location>
        <begin position="35"/>
        <end position="192"/>
    </location>
</feature>
<dbReference type="Pfam" id="PF00353">
    <property type="entry name" value="HemolysinCabind"/>
    <property type="match status" value="2"/>
</dbReference>
<protein>
    <submittedName>
        <fullName evidence="2">Calcium-binding protein</fullName>
    </submittedName>
</protein>
<reference evidence="3" key="1">
    <citation type="journal article" date="2019" name="Int. J. Syst. Evol. Microbiol.">
        <title>The Global Catalogue of Microorganisms (GCM) 10K type strain sequencing project: providing services to taxonomists for standard genome sequencing and annotation.</title>
        <authorList>
            <consortium name="The Broad Institute Genomics Platform"/>
            <consortium name="The Broad Institute Genome Sequencing Center for Infectious Disease"/>
            <person name="Wu L."/>
            <person name="Ma J."/>
        </authorList>
    </citation>
    <scope>NUCLEOTIDE SEQUENCE [LARGE SCALE GENOMIC DNA]</scope>
    <source>
        <strain evidence="3">CGMCC 1.15399</strain>
    </source>
</reference>
<evidence type="ECO:0000313" key="3">
    <source>
        <dbReference type="Proteomes" id="UP001597097"/>
    </source>
</evidence>
<name>A0ABW4GWE0_9ACTN</name>
<proteinExistence type="predicted"/>
<dbReference type="Proteomes" id="UP001597097">
    <property type="component" value="Unassembled WGS sequence"/>
</dbReference>
<comment type="caution">
    <text evidence="2">The sequence shown here is derived from an EMBL/GenBank/DDBJ whole genome shotgun (WGS) entry which is preliminary data.</text>
</comment>